<feature type="signal peptide" evidence="7">
    <location>
        <begin position="1"/>
        <end position="45"/>
    </location>
</feature>
<dbReference type="SUPFAM" id="SSF52047">
    <property type="entry name" value="RNI-like"/>
    <property type="match status" value="1"/>
</dbReference>
<keyword evidence="6" id="KW-1133">Transmembrane helix</keyword>
<reference evidence="10" key="1">
    <citation type="journal article" date="2019" name="Int. J. Syst. Evol. Microbiol.">
        <title>The Global Catalogue of Microorganisms (GCM) 10K type strain sequencing project: providing services to taxonomists for standard genome sequencing and annotation.</title>
        <authorList>
            <consortium name="The Broad Institute Genomics Platform"/>
            <consortium name="The Broad Institute Genome Sequencing Center for Infectious Disease"/>
            <person name="Wu L."/>
            <person name="Ma J."/>
        </authorList>
    </citation>
    <scope>NUCLEOTIDE SEQUENCE [LARGE SCALE GENOMIC DNA]</scope>
    <source>
        <strain evidence="10">CCM 8932</strain>
    </source>
</reference>
<dbReference type="PROSITE" id="PS50847">
    <property type="entry name" value="GRAM_POS_ANCHORING"/>
    <property type="match status" value="1"/>
</dbReference>
<dbReference type="InterPro" id="IPR032675">
    <property type="entry name" value="LRR_dom_sf"/>
</dbReference>
<keyword evidence="6" id="KW-0812">Transmembrane</keyword>
<protein>
    <submittedName>
        <fullName evidence="9">BspA family leucine-rich repeat surface protein</fullName>
    </submittedName>
</protein>
<feature type="compositionally biased region" description="Polar residues" evidence="5">
    <location>
        <begin position="128"/>
        <end position="142"/>
    </location>
</feature>
<dbReference type="Gene3D" id="3.80.10.10">
    <property type="entry name" value="Ribonuclease Inhibitor"/>
    <property type="match status" value="2"/>
</dbReference>
<accession>A0ABW1R8J0</accession>
<dbReference type="Gene3D" id="2.60.40.10">
    <property type="entry name" value="Immunoglobulins"/>
    <property type="match status" value="12"/>
</dbReference>
<feature type="region of interest" description="Disordered" evidence="5">
    <location>
        <begin position="2528"/>
        <end position="2551"/>
    </location>
</feature>
<dbReference type="InterPro" id="IPR013783">
    <property type="entry name" value="Ig-like_fold"/>
</dbReference>
<dbReference type="SUPFAM" id="SSF52058">
    <property type="entry name" value="L domain-like"/>
    <property type="match status" value="1"/>
</dbReference>
<feature type="region of interest" description="Disordered" evidence="5">
    <location>
        <begin position="43"/>
        <end position="223"/>
    </location>
</feature>
<dbReference type="Pfam" id="PF03382">
    <property type="entry name" value="DUF285"/>
    <property type="match status" value="4"/>
</dbReference>
<keyword evidence="1" id="KW-0134">Cell wall</keyword>
<evidence type="ECO:0000256" key="6">
    <source>
        <dbReference type="SAM" id="Phobius"/>
    </source>
</evidence>
<dbReference type="NCBIfam" id="TIGR03715">
    <property type="entry name" value="KxYKxGKxW"/>
    <property type="match status" value="1"/>
</dbReference>
<dbReference type="InterPro" id="IPR019931">
    <property type="entry name" value="LPXTG_anchor"/>
</dbReference>
<dbReference type="RefSeq" id="WP_137639755.1">
    <property type="nucleotide sequence ID" value="NZ_BJDK01000009.1"/>
</dbReference>
<dbReference type="Pfam" id="PF19258">
    <property type="entry name" value="KxYKxGKxW_sig"/>
    <property type="match status" value="1"/>
</dbReference>
<evidence type="ECO:0000256" key="3">
    <source>
        <dbReference type="ARBA" id="ARBA00022729"/>
    </source>
</evidence>
<dbReference type="InterPro" id="IPR005046">
    <property type="entry name" value="DUF285"/>
</dbReference>
<dbReference type="InterPro" id="IPR022263">
    <property type="entry name" value="KxYKxGKxW"/>
</dbReference>
<evidence type="ECO:0000313" key="9">
    <source>
        <dbReference type="EMBL" id="MFC6164977.1"/>
    </source>
</evidence>
<keyword evidence="3 7" id="KW-0732">Signal</keyword>
<keyword evidence="2" id="KW-0964">Secreted</keyword>
<evidence type="ECO:0000256" key="1">
    <source>
        <dbReference type="ARBA" id="ARBA00022512"/>
    </source>
</evidence>
<feature type="domain" description="Gram-positive cocci surface proteins LPxTG" evidence="8">
    <location>
        <begin position="2542"/>
        <end position="2579"/>
    </location>
</feature>
<evidence type="ECO:0000256" key="7">
    <source>
        <dbReference type="SAM" id="SignalP"/>
    </source>
</evidence>
<feature type="compositionally biased region" description="Low complexity" evidence="5">
    <location>
        <begin position="112"/>
        <end position="127"/>
    </location>
</feature>
<proteinExistence type="predicted"/>
<dbReference type="NCBIfam" id="TIGR02167">
    <property type="entry name" value="Liste_lipo_26"/>
    <property type="match status" value="13"/>
</dbReference>
<evidence type="ECO:0000313" key="10">
    <source>
        <dbReference type="Proteomes" id="UP001596253"/>
    </source>
</evidence>
<dbReference type="Pfam" id="PF07523">
    <property type="entry name" value="Big_3"/>
    <property type="match status" value="2"/>
</dbReference>
<keyword evidence="10" id="KW-1185">Reference proteome</keyword>
<feature type="transmembrane region" description="Helical" evidence="6">
    <location>
        <begin position="2555"/>
        <end position="2573"/>
    </location>
</feature>
<evidence type="ECO:0000259" key="8">
    <source>
        <dbReference type="PROSITE" id="PS50847"/>
    </source>
</evidence>
<dbReference type="InterPro" id="IPR022038">
    <property type="entry name" value="Ig-like_bact"/>
</dbReference>
<dbReference type="Proteomes" id="UP001596253">
    <property type="component" value="Unassembled WGS sequence"/>
</dbReference>
<sequence>MRHTQRVTSVTSPKVHYKMYKKGRFWLFAGIAVLTWQLSSPSAQANTDESSNSEADTSSTTSASQLSQSAVVLSSSSSSNRQQHSMSSSSSSSDSSSSKDSLTSDRTDDGNATATTKATQTSSTQLTENSAADDQTGQNAGRSTTSSSSMSAGSSTSSSSSSESSNSVSETSNSDDTNTPTNSGQQPTDTDDSKTPTDQSAKDTNTNELTNVQSTTDDLTENSSNQLLGANLMMSRLAMPVAANLALGGTLTDRASLLRSAAVTAATTVASGKFNAGATWVLDSDGVLTITGNGGGLDDTGFNIGDGISTSPWAKNASQVKSVVFDGPVKAATDSSGLFYNLANLTTVVNAENLDTSATTNMQWMFRGDKALTSVNVTNWDTSKVTRMDDMFNNTVALTTLDVSGWKTGNVTDIANMFWGDAALTTLDVSKWDTSKMTDMAYAFYNNSALATLDVSNWKTSQVTDMAYAFTNDSSLTTLDVSGWDTTNVTNMNQLFSGDKGLTTIDVSNWNTGKVGTAAIDSSVALSLPGMAYMFSGDTSLTSLGALGTTNWDTSNVQDMQYMFNGDAALTAIAVDTWNTKKVTNMNYMFNGDTALTSLNVSNFNTSAVGTINAAAGQLVPGMAYMFAGLGNVTSLDVSNFDTSHVQTMQHMFYHDTKVPVIDVSHFVTDNVTNMADMFDYDTGIKSLDVSNFHTQNVTDMQNMFAAVSHVTAIDVSKFNTSKVTNMQYMFNQTYNLTSLDLSNFDTSQVTNMNSMFTSTQALTSLDLSSFVTTKLQTMNNFIKGNIKLTTVTLGTGWTNDVTTDMSYAFADNPNLVTLNLAGFKTPAATNMSFMFGGDASLDGTDLSTFSTGLVTNMTSMFQDARVNGITGINSFNIGNVTTMASMFAEATMPNSFDLATWNTDKVTNMSSMFAGANYLEDLKLDHFVMTDGTNIDKMLSGNNMLSTLNVGAKTLLTNSTGNVSLYAVPNSLFYTGNWVNSAGQSSGTSNDLMTAYDSTATPVADKYTWEPRINEASLSVKPTVSLTVNPKDDASWDPETAIIKATDYYGNTQPYAADADQSGIAVTITKQNADGTTTAVDSINLTDNTVAGTYVVNYSFNDALDNPVTGTTTVTVVANNVSLKVRPTNTVIVGNDWNPATNFVSATNVDGTPLQATDLTVTYTNADHQAVTETDVLSNPGAYTVTYAFDDSQGNPQTATTALTVAANQAGLTATDTVLYTTDPWQPDTGLVATEPDGTGVNTTSGVTYTITDQATETAVTSLDTTKPGIYIVNYQFTDTQGKPWSKVVTVTVKDGTAAINTGADQTLYTGNPYVPSPVSAVNADGSKVTTELTTTIKNVTTDQPVSAIETTKAGTYIVTTSFVDQNGQTQSGSSKVTVVDNSGAVTPGNGQKLYTGDAYVPSSASAKYADGLAVATKDITTTITDTVTNTLVAAIDTNKAGHYTITTSFTDKSGAVQSGTSTVTIVDSRGAIQPGTNQTLYTGNDYTPNEVVAKYADGSTVAPSDLTTTIKNAANEPVSSIDTTQAGTYTVTTSFKDKSGAVQSGTSTVTIVSNTGAVQTGASQILYTGDDYTPSATSATYADGTAVATNQLTTTIVDATTGDSMAAIDTKKAGNYIVTTTFTDKNGKTQSGTSTVAVVDNRGAVKPGANQTLYTGNTYSPSPVVAKYADGSAVAPDQLTTTIKNATNEPVSAVDMTQAGTYTVTTSFTDQNGKVQSGASTVTIVDNSGAVKPGTDQKLYTGNTYTPSAVTATYADGTSVAADKLTTAITDNATKQTVATIDTTKPGLYTVTTQFTDQNGHIQSGASQVTIVDNTSAVDAGASQTLYQGDTYTPNTVSATYADGNKVPANKLTTMITKDGQPVATVAPTHTGTYTITTSFTDQNGQVQTGQSTVTIKPTAGAITTGADQTLYVGDTYQASAVTATNADGTPADASVVTTTYTRDGQPVTGIDPNVSGDYVITSVFNDGHGQNLTTSSTVTVKALTGTVQANDATLYVGDTTWEPSRSLINATNSADTDVTAQVVTTIKTAAGTTVPALDTSTPGTYQVTYSFKDVNGQTKSTTIKVTIVAASDAIHLADKTSFVVGDTWTPMTNLTAATDVDGSDATAKVTYQVTQNGQAVSDIDMQQAGTYEVTYQFTNQQGQVTSQTQTVTVNANQAAITLTDQTAIPAGSTWTPTENLAKVTNTDGSSVDAGQVTVNVTKDGQSVTSVDTSKAGTYVVTYSFTNQQGQLTTQSQTVTVAVNQAAISLTPNTTIVAGSTWTPTANLARVTDVDGTPVAADQVAIKVTKAGQPVSGVDTKQAGTYVVTYQFTNQLGVVTTASQTIAVVANQAVLTVMPTVAVTAGTTWQPVSAILSAVNTDGSTINPNSLMVTVTKNGQPVATTATMTAGTYVVAYSFVDATGQTQQAQTTVTVTATAPTGQTDAPTTTKPVTKPATNGTATVVIKPTKPTSTKPNVSVMPVVKADTTATWVGNTLRLAPQPTDQPARLAVKVVTASETKATTETVQNATMTVSPVKLATKPVKSTTATATTKAGAKTLPQTDETSTTTPTLAGSLLLAFSSLLGVLGLAERKRRQ</sequence>
<name>A0ABW1R8J0_9LACO</name>
<comment type="caution">
    <text evidence="9">The sequence shown here is derived from an EMBL/GenBank/DDBJ whole genome shotgun (WGS) entry which is preliminary data.</text>
</comment>
<keyword evidence="6" id="KW-0472">Membrane</keyword>
<feature type="chain" id="PRO_5046635765" evidence="7">
    <location>
        <begin position="46"/>
        <end position="2579"/>
    </location>
</feature>
<keyword evidence="4" id="KW-0572">Peptidoglycan-anchor</keyword>
<feature type="compositionally biased region" description="Low complexity" evidence="5">
    <location>
        <begin position="47"/>
        <end position="101"/>
    </location>
</feature>
<evidence type="ECO:0000256" key="5">
    <source>
        <dbReference type="SAM" id="MobiDB-lite"/>
    </source>
</evidence>
<evidence type="ECO:0000256" key="2">
    <source>
        <dbReference type="ARBA" id="ARBA00022525"/>
    </source>
</evidence>
<feature type="compositionally biased region" description="Polar residues" evidence="5">
    <location>
        <begin position="202"/>
        <end position="223"/>
    </location>
</feature>
<organism evidence="9 10">
    <name type="scientific">Lactiplantibacillus dongliensis</name>
    <dbReference type="NCBI Taxonomy" id="2559919"/>
    <lineage>
        <taxon>Bacteria</taxon>
        <taxon>Bacillati</taxon>
        <taxon>Bacillota</taxon>
        <taxon>Bacilli</taxon>
        <taxon>Lactobacillales</taxon>
        <taxon>Lactobacillaceae</taxon>
        <taxon>Lactiplantibacillus</taxon>
    </lineage>
</organism>
<dbReference type="InterPro" id="IPR011889">
    <property type="entry name" value="Liste_lipo_26"/>
</dbReference>
<dbReference type="EMBL" id="JBHSSD010000041">
    <property type="protein sequence ID" value="MFC6164977.1"/>
    <property type="molecule type" value="Genomic_DNA"/>
</dbReference>
<feature type="compositionally biased region" description="Low complexity" evidence="5">
    <location>
        <begin position="143"/>
        <end position="188"/>
    </location>
</feature>
<evidence type="ECO:0000256" key="4">
    <source>
        <dbReference type="ARBA" id="ARBA00023088"/>
    </source>
</evidence>
<gene>
    <name evidence="9" type="ORF">ACFP3T_09880</name>
</gene>